<evidence type="ECO:0000313" key="1">
    <source>
        <dbReference type="EMBL" id="RKF31981.1"/>
    </source>
</evidence>
<protein>
    <submittedName>
        <fullName evidence="1">Uncharacterized protein</fullName>
    </submittedName>
</protein>
<dbReference type="Pfam" id="PF24387">
    <property type="entry name" value="AEP-like"/>
    <property type="match status" value="1"/>
</dbReference>
<dbReference type="AlphaFoldDB" id="A0A420FGL3"/>
<dbReference type="EMBL" id="MCAQ01000028">
    <property type="protein sequence ID" value="RKF31981.1"/>
    <property type="molecule type" value="Genomic_DNA"/>
</dbReference>
<organism evidence="1 2">
    <name type="scientific">Sphingobacterium siyangense</name>
    <dbReference type="NCBI Taxonomy" id="459529"/>
    <lineage>
        <taxon>Bacteria</taxon>
        <taxon>Pseudomonadati</taxon>
        <taxon>Bacteroidota</taxon>
        <taxon>Sphingobacteriia</taxon>
        <taxon>Sphingobacteriales</taxon>
        <taxon>Sphingobacteriaceae</taxon>
        <taxon>Sphingobacterium</taxon>
    </lineage>
</organism>
<keyword evidence="2" id="KW-1185">Reference proteome</keyword>
<comment type="caution">
    <text evidence="1">The sequence shown here is derived from an EMBL/GenBank/DDBJ whole genome shotgun (WGS) entry which is preliminary data.</text>
</comment>
<dbReference type="Proteomes" id="UP000286402">
    <property type="component" value="Unassembled WGS sequence"/>
</dbReference>
<proteinExistence type="predicted"/>
<name>A0A420FGL3_9SPHI</name>
<sequence>MENLNEGEELAFHSNIYINKKRKCLPLIDFSFIEFDESTDRSVFRIHEYLNTSIYLFKTGRSYHGYALKKLTPNAWKSYLGFLLLQNRPGNSFEIVDSRWIGHSLEQNFSALRLSNNSKFYLQYPHFSGVF</sequence>
<evidence type="ECO:0000313" key="2">
    <source>
        <dbReference type="Proteomes" id="UP000286402"/>
    </source>
</evidence>
<dbReference type="InterPro" id="IPR056250">
    <property type="entry name" value="AEP-like"/>
</dbReference>
<reference evidence="1 2" key="1">
    <citation type="submission" date="2016-07" db="EMBL/GenBank/DDBJ databases">
        <title>Genome analysis of Sphingobacterium siyangense T12B17.</title>
        <authorList>
            <person name="Xu D."/>
            <person name="Su Y."/>
            <person name="Zheng S."/>
        </authorList>
    </citation>
    <scope>NUCLEOTIDE SEQUENCE [LARGE SCALE GENOMIC DNA]</scope>
    <source>
        <strain evidence="1 2">T12B17</strain>
    </source>
</reference>
<accession>A0A420FGL3</accession>
<gene>
    <name evidence="1" type="ORF">BCY89_17420</name>
</gene>